<dbReference type="InterPro" id="IPR001254">
    <property type="entry name" value="Trypsin_dom"/>
</dbReference>
<dbReference type="EMBL" id="OV651826">
    <property type="protein sequence ID" value="CAH1103087.1"/>
    <property type="molecule type" value="Genomic_DNA"/>
</dbReference>
<keyword evidence="8" id="KW-0732">Signal</keyword>
<feature type="domain" description="Peptidase S1" evidence="9">
    <location>
        <begin position="145"/>
        <end position="389"/>
    </location>
</feature>
<evidence type="ECO:0000256" key="2">
    <source>
        <dbReference type="ARBA" id="ARBA00022525"/>
    </source>
</evidence>
<dbReference type="PROSITE" id="PS00134">
    <property type="entry name" value="TRYPSIN_HIS"/>
    <property type="match status" value="1"/>
</dbReference>
<keyword evidence="11" id="KW-1185">Reference proteome</keyword>
<dbReference type="InterPro" id="IPR001314">
    <property type="entry name" value="Peptidase_S1A"/>
</dbReference>
<proteinExistence type="predicted"/>
<feature type="chain" id="PRO_5040181627" description="Peptidase S1 domain-containing protein" evidence="8">
    <location>
        <begin position="21"/>
        <end position="390"/>
    </location>
</feature>
<evidence type="ECO:0000256" key="6">
    <source>
        <dbReference type="ARBA" id="ARBA00023157"/>
    </source>
</evidence>
<protein>
    <recommendedName>
        <fullName evidence="9">Peptidase S1 domain-containing protein</fullName>
    </recommendedName>
</protein>
<accession>A0A9P0GB28</accession>
<evidence type="ECO:0000313" key="11">
    <source>
        <dbReference type="Proteomes" id="UP001153636"/>
    </source>
</evidence>
<evidence type="ECO:0000256" key="1">
    <source>
        <dbReference type="ARBA" id="ARBA00004613"/>
    </source>
</evidence>
<dbReference type="Pfam" id="PF00089">
    <property type="entry name" value="Trypsin"/>
    <property type="match status" value="1"/>
</dbReference>
<dbReference type="SUPFAM" id="SSF50494">
    <property type="entry name" value="Trypsin-like serine proteases"/>
    <property type="match status" value="1"/>
</dbReference>
<dbReference type="InterPro" id="IPR033116">
    <property type="entry name" value="TRYPSIN_SER"/>
</dbReference>
<comment type="subcellular location">
    <subcellularLocation>
        <location evidence="1">Secreted</location>
    </subcellularLocation>
</comment>
<dbReference type="SMART" id="SM00020">
    <property type="entry name" value="Tryp_SPc"/>
    <property type="match status" value="1"/>
</dbReference>
<name>A0A9P0GB28_9CUCU</name>
<dbReference type="PROSITE" id="PS50240">
    <property type="entry name" value="TRYPSIN_DOM"/>
    <property type="match status" value="1"/>
</dbReference>
<dbReference type="OrthoDB" id="6339452at2759"/>
<sequence>MKQKQILLFVVLATCSSVIAQVGNKCRLRGTSISGTCQKEPDCPSAQENAKKGIRPTECGFYNLNQLIVCCENNVEVNDLTSSDYNSNSGQNVQNSNGNFRISDQKCDEYSRPVQSVVSVLPLVSGVQPIPIKVAKCDYNTVPLIVGGAPAEPGEFPFMALVGFNTTSDPWRCGGTLISERFVLTAAHCTATRDAGPPSVVRLGELDLTTENDGTQYRDYLVSRVITHDGYNYPEKYNDIALLETSEKITFSQFIRPACLYVHKDINSDKALAMGIGKNDFAGEATNKLMKVTLDLFDNRRCSRTYPANNRELPKGIVSTMLCSGVLAGGKDTCLGDSGGPLVITKKGNMCQFFLIGITSFGRLCGERNTPAIYTRVSEYIDWIEQRVFT</sequence>
<dbReference type="Gene3D" id="2.40.10.10">
    <property type="entry name" value="Trypsin-like serine proteases"/>
    <property type="match status" value="1"/>
</dbReference>
<gene>
    <name evidence="10" type="ORF">PSYICH_LOCUS4148</name>
</gene>
<evidence type="ECO:0000256" key="5">
    <source>
        <dbReference type="ARBA" id="ARBA00022825"/>
    </source>
</evidence>
<dbReference type="InterPro" id="IPR043504">
    <property type="entry name" value="Peptidase_S1_PA_chymotrypsin"/>
</dbReference>
<reference evidence="10" key="1">
    <citation type="submission" date="2022-01" db="EMBL/GenBank/DDBJ databases">
        <authorList>
            <person name="King R."/>
        </authorList>
    </citation>
    <scope>NUCLEOTIDE SEQUENCE</scope>
</reference>
<keyword evidence="2" id="KW-0964">Secreted</keyword>
<keyword evidence="5 7" id="KW-0720">Serine protease</keyword>
<evidence type="ECO:0000313" key="10">
    <source>
        <dbReference type="EMBL" id="CAH1103087.1"/>
    </source>
</evidence>
<dbReference type="InterPro" id="IPR018114">
    <property type="entry name" value="TRYPSIN_HIS"/>
</dbReference>
<evidence type="ECO:0000256" key="4">
    <source>
        <dbReference type="ARBA" id="ARBA00022801"/>
    </source>
</evidence>
<dbReference type="GO" id="GO:0004252">
    <property type="term" value="F:serine-type endopeptidase activity"/>
    <property type="evidence" value="ECO:0007669"/>
    <property type="project" value="InterPro"/>
</dbReference>
<keyword evidence="3 7" id="KW-0645">Protease</keyword>
<evidence type="ECO:0000256" key="8">
    <source>
        <dbReference type="SAM" id="SignalP"/>
    </source>
</evidence>
<dbReference type="PANTHER" id="PTHR24252:SF7">
    <property type="entry name" value="HYALIN"/>
    <property type="match status" value="1"/>
</dbReference>
<dbReference type="PANTHER" id="PTHR24252">
    <property type="entry name" value="ACROSIN-RELATED"/>
    <property type="match status" value="1"/>
</dbReference>
<dbReference type="CDD" id="cd00190">
    <property type="entry name" value="Tryp_SPc"/>
    <property type="match status" value="1"/>
</dbReference>
<dbReference type="GO" id="GO:0006508">
    <property type="term" value="P:proteolysis"/>
    <property type="evidence" value="ECO:0007669"/>
    <property type="project" value="UniProtKB-KW"/>
</dbReference>
<dbReference type="InterPro" id="IPR009003">
    <property type="entry name" value="Peptidase_S1_PA"/>
</dbReference>
<evidence type="ECO:0000256" key="3">
    <source>
        <dbReference type="ARBA" id="ARBA00022670"/>
    </source>
</evidence>
<organism evidence="10 11">
    <name type="scientific">Psylliodes chrysocephalus</name>
    <dbReference type="NCBI Taxonomy" id="3402493"/>
    <lineage>
        <taxon>Eukaryota</taxon>
        <taxon>Metazoa</taxon>
        <taxon>Ecdysozoa</taxon>
        <taxon>Arthropoda</taxon>
        <taxon>Hexapoda</taxon>
        <taxon>Insecta</taxon>
        <taxon>Pterygota</taxon>
        <taxon>Neoptera</taxon>
        <taxon>Endopterygota</taxon>
        <taxon>Coleoptera</taxon>
        <taxon>Polyphaga</taxon>
        <taxon>Cucujiformia</taxon>
        <taxon>Chrysomeloidea</taxon>
        <taxon>Chrysomelidae</taxon>
        <taxon>Galerucinae</taxon>
        <taxon>Alticini</taxon>
        <taxon>Psylliodes</taxon>
    </lineage>
</organism>
<evidence type="ECO:0000256" key="7">
    <source>
        <dbReference type="RuleBase" id="RU363034"/>
    </source>
</evidence>
<keyword evidence="4 7" id="KW-0378">Hydrolase</keyword>
<dbReference type="FunFam" id="2.40.10.10:FF:000015">
    <property type="entry name" value="Atrial natriuretic peptide-converting enzyme"/>
    <property type="match status" value="1"/>
</dbReference>
<feature type="signal peptide" evidence="8">
    <location>
        <begin position="1"/>
        <end position="20"/>
    </location>
</feature>
<dbReference type="Proteomes" id="UP001153636">
    <property type="component" value="Chromosome 14"/>
</dbReference>
<dbReference type="PRINTS" id="PR00722">
    <property type="entry name" value="CHYMOTRYPSIN"/>
</dbReference>
<dbReference type="AlphaFoldDB" id="A0A9P0GB28"/>
<dbReference type="PROSITE" id="PS00135">
    <property type="entry name" value="TRYPSIN_SER"/>
    <property type="match status" value="1"/>
</dbReference>
<evidence type="ECO:0000259" key="9">
    <source>
        <dbReference type="PROSITE" id="PS50240"/>
    </source>
</evidence>
<keyword evidence="6" id="KW-1015">Disulfide bond</keyword>
<dbReference type="GO" id="GO:0005576">
    <property type="term" value="C:extracellular region"/>
    <property type="evidence" value="ECO:0007669"/>
    <property type="project" value="UniProtKB-SubCell"/>
</dbReference>